<gene>
    <name evidence="1" type="ORF">FG384_18905</name>
</gene>
<organism evidence="1 2">
    <name type="scientific">Psychrobacillus vulpis</name>
    <dbReference type="NCBI Taxonomy" id="2325572"/>
    <lineage>
        <taxon>Bacteria</taxon>
        <taxon>Bacillati</taxon>
        <taxon>Bacillota</taxon>
        <taxon>Bacilli</taxon>
        <taxon>Bacillales</taxon>
        <taxon>Bacillaceae</taxon>
        <taxon>Psychrobacillus</taxon>
    </lineage>
</organism>
<keyword evidence="2" id="KW-1185">Reference proteome</keyword>
<dbReference type="AlphaFoldDB" id="A0A544TFY3"/>
<dbReference type="RefSeq" id="WP_142644240.1">
    <property type="nucleotide sequence ID" value="NZ_VDGI01000036.1"/>
</dbReference>
<evidence type="ECO:0008006" key="3">
    <source>
        <dbReference type="Google" id="ProtNLM"/>
    </source>
</evidence>
<comment type="caution">
    <text evidence="1">The sequence shown here is derived from an EMBL/GenBank/DDBJ whole genome shotgun (WGS) entry which is preliminary data.</text>
</comment>
<proteinExistence type="predicted"/>
<evidence type="ECO:0000313" key="2">
    <source>
        <dbReference type="Proteomes" id="UP000316626"/>
    </source>
</evidence>
<evidence type="ECO:0000313" key="1">
    <source>
        <dbReference type="EMBL" id="TQR16330.1"/>
    </source>
</evidence>
<reference evidence="1 2" key="1">
    <citation type="submission" date="2019-06" db="EMBL/GenBank/DDBJ databases">
        <title>Psychrobacillus vulpis sp. nov., a new species isolated from feces of a red fox that inhabits in The Tablas de Daimiel Natural Park, Albacete, Spain.</title>
        <authorList>
            <person name="Rodriguez M."/>
            <person name="Reina J.C."/>
            <person name="Bejar V."/>
            <person name="Llamas I."/>
        </authorList>
    </citation>
    <scope>NUCLEOTIDE SEQUENCE [LARGE SCALE GENOMIC DNA]</scope>
    <source>
        <strain evidence="1 2">Z8</strain>
    </source>
</reference>
<name>A0A544TFY3_9BACI</name>
<dbReference type="OrthoDB" id="7063737at2"/>
<protein>
    <recommendedName>
        <fullName evidence="3">HEPN domain-containing protein</fullName>
    </recommendedName>
</protein>
<sequence>MNGRNWPRKEADFEFVGKDSLHVLKVKNSENLQEEFFQYAKNFMSAANVLINHTLSSIEHPKRDFWFFAMVYLYRQSLELMLKSIAFKYIINNNDRKNYIGKVRHNLKFAFDEILELINEDVINMKEDKFDWLNEFLTNISEVDEQSDLFRYPIKMNMQGSFTDQIHINLYALGVNMNSAYKLLEGILHQEIVDKEFSVFEPVLLIEGGSYYEKSVIWSRFGKEYEFYPYVKGYMESAVYLFEVIKENVEKDYLFLPMCYLYRNGIELALKRILIEGCQYDSVSAAKIMRKKKHSILGIWNSVKEDIVLHSNAPAGDTTINNVEIYINQLHNKIDQTSTRFRYPVDKDLKFHFKKEEKYDLFNISSYFNDLFTFLDSVDGMLSQIKEWQAEMRDYYSE</sequence>
<dbReference type="EMBL" id="VDGI01000036">
    <property type="protein sequence ID" value="TQR16330.1"/>
    <property type="molecule type" value="Genomic_DNA"/>
</dbReference>
<accession>A0A544TFY3</accession>
<dbReference type="Proteomes" id="UP000316626">
    <property type="component" value="Unassembled WGS sequence"/>
</dbReference>